<organism evidence="2 3">
    <name type="scientific">Adhaeribacter swui</name>
    <dbReference type="NCBI Taxonomy" id="2086471"/>
    <lineage>
        <taxon>Bacteria</taxon>
        <taxon>Pseudomonadati</taxon>
        <taxon>Bacteroidota</taxon>
        <taxon>Cytophagia</taxon>
        <taxon>Cytophagales</taxon>
        <taxon>Hymenobacteraceae</taxon>
        <taxon>Adhaeribacter</taxon>
    </lineage>
</organism>
<dbReference type="RefSeq" id="WP_185270321.1">
    <property type="nucleotide sequence ID" value="NZ_CP055156.1"/>
</dbReference>
<evidence type="ECO:0000313" key="3">
    <source>
        <dbReference type="Proteomes" id="UP000515237"/>
    </source>
</evidence>
<gene>
    <name evidence="2" type="ORF">HUW51_14325</name>
</gene>
<dbReference type="PROSITE" id="PS51257">
    <property type="entry name" value="PROKAR_LIPOPROTEIN"/>
    <property type="match status" value="1"/>
</dbReference>
<evidence type="ECO:0000256" key="1">
    <source>
        <dbReference type="SAM" id="SignalP"/>
    </source>
</evidence>
<dbReference type="Proteomes" id="UP000515237">
    <property type="component" value="Chromosome"/>
</dbReference>
<dbReference type="EMBL" id="CP055156">
    <property type="protein sequence ID" value="QNF33839.1"/>
    <property type="molecule type" value="Genomic_DNA"/>
</dbReference>
<protein>
    <submittedName>
        <fullName evidence="2">Uncharacterized protein</fullName>
    </submittedName>
</protein>
<accession>A0A7G7G9K5</accession>
<sequence length="152" mass="16709">MKATTYLFVILIAFGAATSCNGNNKAKNQATAAHESAKLDQSSYEILGIKATAAVENYYVLLKSGTTDSASLQGFANKFKKEHCTKCTINLYDDREVENLVTKNSLEGNDYLQVADHFVASLPASLNTIQMYPLQDSKYKELGGKNWKKSPL</sequence>
<feature type="signal peptide" evidence="1">
    <location>
        <begin position="1"/>
        <end position="22"/>
    </location>
</feature>
<name>A0A7G7G9K5_9BACT</name>
<proteinExistence type="predicted"/>
<evidence type="ECO:0000313" key="2">
    <source>
        <dbReference type="EMBL" id="QNF33839.1"/>
    </source>
</evidence>
<dbReference type="KEGG" id="aswu:HUW51_14325"/>
<keyword evidence="3" id="KW-1185">Reference proteome</keyword>
<dbReference type="AlphaFoldDB" id="A0A7G7G9K5"/>
<keyword evidence="1" id="KW-0732">Signal</keyword>
<reference evidence="2 3" key="1">
    <citation type="journal article" date="2018" name="Int. J. Syst. Evol. Microbiol.">
        <title>Adhaeribacter swui sp. nov., isolated from wet mud.</title>
        <authorList>
            <person name="Kim D.U."/>
            <person name="Kim K.W."/>
            <person name="Kang M.S."/>
            <person name="Kim J.Y."/>
            <person name="Jang J.H."/>
            <person name="Kim M.K."/>
        </authorList>
    </citation>
    <scope>NUCLEOTIDE SEQUENCE [LARGE SCALE GENOMIC DNA]</scope>
    <source>
        <strain evidence="2 3">KCTC 52873</strain>
    </source>
</reference>
<feature type="chain" id="PRO_5028956201" evidence="1">
    <location>
        <begin position="23"/>
        <end position="152"/>
    </location>
</feature>